<feature type="compositionally biased region" description="Basic residues" evidence="1">
    <location>
        <begin position="38"/>
        <end position="47"/>
    </location>
</feature>
<evidence type="ECO:0000256" key="1">
    <source>
        <dbReference type="SAM" id="MobiDB-lite"/>
    </source>
</evidence>
<dbReference type="OrthoDB" id="10613653at2759"/>
<name>A0A8H6LA09_9LECA</name>
<comment type="caution">
    <text evidence="2">The sequence shown here is derived from an EMBL/GenBank/DDBJ whole genome shotgun (WGS) entry which is preliminary data.</text>
</comment>
<dbReference type="RefSeq" id="XP_037170274.1">
    <property type="nucleotide sequence ID" value="XM_037302767.1"/>
</dbReference>
<feature type="compositionally biased region" description="Basic and acidic residues" evidence="1">
    <location>
        <begin position="159"/>
        <end position="168"/>
    </location>
</feature>
<dbReference type="Proteomes" id="UP000578531">
    <property type="component" value="Unassembled WGS sequence"/>
</dbReference>
<feature type="region of interest" description="Disordered" evidence="1">
    <location>
        <begin position="126"/>
        <end position="168"/>
    </location>
</feature>
<dbReference type="AlphaFoldDB" id="A0A8H6LA09"/>
<gene>
    <name evidence="2" type="ORF">HO173_000820</name>
</gene>
<feature type="compositionally biased region" description="Basic and acidic residues" evidence="1">
    <location>
        <begin position="132"/>
        <end position="151"/>
    </location>
</feature>
<dbReference type="EMBL" id="JACCJC010000002">
    <property type="protein sequence ID" value="KAF6241026.1"/>
    <property type="molecule type" value="Genomic_DNA"/>
</dbReference>
<sequence length="168" mass="20079">MGCAASRESSGPNSDHRRKQHPSSSYYDWDKKGGYIPYRHKGERRPRWHQEDKEAYAQQVRDAAERERNRQALKHYAADDEKAKLKTHYTEHLGRKRAEGYGQQVRDEAERERNREALKYYNVHVKRGNLRRPHDDDERRKEAARAKREMIKVYASPDLKSRWSDSTR</sequence>
<feature type="region of interest" description="Disordered" evidence="1">
    <location>
        <begin position="93"/>
        <end position="112"/>
    </location>
</feature>
<organism evidence="2 3">
    <name type="scientific">Letharia columbiana</name>
    <dbReference type="NCBI Taxonomy" id="112416"/>
    <lineage>
        <taxon>Eukaryota</taxon>
        <taxon>Fungi</taxon>
        <taxon>Dikarya</taxon>
        <taxon>Ascomycota</taxon>
        <taxon>Pezizomycotina</taxon>
        <taxon>Lecanoromycetes</taxon>
        <taxon>OSLEUM clade</taxon>
        <taxon>Lecanoromycetidae</taxon>
        <taxon>Lecanorales</taxon>
        <taxon>Lecanorineae</taxon>
        <taxon>Parmeliaceae</taxon>
        <taxon>Letharia</taxon>
    </lineage>
</organism>
<protein>
    <submittedName>
        <fullName evidence="2">Uncharacterized protein</fullName>
    </submittedName>
</protein>
<feature type="region of interest" description="Disordered" evidence="1">
    <location>
        <begin position="1"/>
        <end position="69"/>
    </location>
</feature>
<accession>A0A8H6LA09</accession>
<proteinExistence type="predicted"/>
<evidence type="ECO:0000313" key="3">
    <source>
        <dbReference type="Proteomes" id="UP000578531"/>
    </source>
</evidence>
<dbReference type="GeneID" id="59282498"/>
<keyword evidence="3" id="KW-1185">Reference proteome</keyword>
<reference evidence="2 3" key="1">
    <citation type="journal article" date="2020" name="Genomics">
        <title>Complete, high-quality genomes from long-read metagenomic sequencing of two wolf lichen thalli reveals enigmatic genome architecture.</title>
        <authorList>
            <person name="McKenzie S.K."/>
            <person name="Walston R.F."/>
            <person name="Allen J.L."/>
        </authorList>
    </citation>
    <scope>NUCLEOTIDE SEQUENCE [LARGE SCALE GENOMIC DNA]</scope>
    <source>
        <strain evidence="2">WasteWater2</strain>
    </source>
</reference>
<evidence type="ECO:0000313" key="2">
    <source>
        <dbReference type="EMBL" id="KAF6241026.1"/>
    </source>
</evidence>